<dbReference type="InterPro" id="IPR004358">
    <property type="entry name" value="Sig_transdc_His_kin-like_C"/>
</dbReference>
<keyword evidence="7" id="KW-0547">Nucleotide-binding</keyword>
<evidence type="ECO:0000256" key="8">
    <source>
        <dbReference type="ARBA" id="ARBA00022777"/>
    </source>
</evidence>
<evidence type="ECO:0000256" key="5">
    <source>
        <dbReference type="ARBA" id="ARBA00022553"/>
    </source>
</evidence>
<dbReference type="SMART" id="SM00388">
    <property type="entry name" value="HisKA"/>
    <property type="match status" value="1"/>
</dbReference>
<dbReference type="EMBL" id="CP036262">
    <property type="protein sequence ID" value="QDS96696.1"/>
    <property type="molecule type" value="Genomic_DNA"/>
</dbReference>
<evidence type="ECO:0000256" key="2">
    <source>
        <dbReference type="ARBA" id="ARBA00004651"/>
    </source>
</evidence>
<keyword evidence="4" id="KW-1003">Cell membrane</keyword>
<dbReference type="InterPro" id="IPR036097">
    <property type="entry name" value="HisK_dim/P_sf"/>
</dbReference>
<dbReference type="Proteomes" id="UP000320672">
    <property type="component" value="Chromosome"/>
</dbReference>
<dbReference type="SMART" id="SM00304">
    <property type="entry name" value="HAMP"/>
    <property type="match status" value="1"/>
</dbReference>
<evidence type="ECO:0000256" key="7">
    <source>
        <dbReference type="ARBA" id="ARBA00022741"/>
    </source>
</evidence>
<evidence type="ECO:0000256" key="9">
    <source>
        <dbReference type="ARBA" id="ARBA00022840"/>
    </source>
</evidence>
<organism evidence="13 14">
    <name type="scientific">Roseimaritima multifibrata</name>
    <dbReference type="NCBI Taxonomy" id="1930274"/>
    <lineage>
        <taxon>Bacteria</taxon>
        <taxon>Pseudomonadati</taxon>
        <taxon>Planctomycetota</taxon>
        <taxon>Planctomycetia</taxon>
        <taxon>Pirellulales</taxon>
        <taxon>Pirellulaceae</taxon>
        <taxon>Roseimaritima</taxon>
    </lineage>
</organism>
<dbReference type="PRINTS" id="PR00344">
    <property type="entry name" value="BCTRLSENSOR"/>
</dbReference>
<dbReference type="GO" id="GO:0005524">
    <property type="term" value="F:ATP binding"/>
    <property type="evidence" value="ECO:0007669"/>
    <property type="project" value="UniProtKB-KW"/>
</dbReference>
<gene>
    <name evidence="13" type="primary">mtrB</name>
    <name evidence="13" type="ORF">FF011L_55080</name>
</gene>
<dbReference type="Gene3D" id="3.30.565.10">
    <property type="entry name" value="Histidine kinase-like ATPase, C-terminal domain"/>
    <property type="match status" value="1"/>
</dbReference>
<comment type="subcellular location">
    <subcellularLocation>
        <location evidence="2">Cell membrane</location>
        <topology evidence="2">Multi-pass membrane protein</topology>
    </subcellularLocation>
</comment>
<feature type="domain" description="Histidine kinase" evidence="11">
    <location>
        <begin position="299"/>
        <end position="502"/>
    </location>
</feature>
<proteinExistence type="predicted"/>
<dbReference type="SUPFAM" id="SSF55874">
    <property type="entry name" value="ATPase domain of HSP90 chaperone/DNA topoisomerase II/histidine kinase"/>
    <property type="match status" value="1"/>
</dbReference>
<keyword evidence="10" id="KW-1133">Transmembrane helix</keyword>
<dbReference type="PROSITE" id="PS50885">
    <property type="entry name" value="HAMP"/>
    <property type="match status" value="1"/>
</dbReference>
<evidence type="ECO:0000256" key="1">
    <source>
        <dbReference type="ARBA" id="ARBA00000085"/>
    </source>
</evidence>
<feature type="transmembrane region" description="Helical" evidence="10">
    <location>
        <begin position="209"/>
        <end position="228"/>
    </location>
</feature>
<sequence length="504" mass="55988">MGEKRLLNFSYHVRPPDHSAAEFASPTSNFPPTPPSLFPELNLTQSPLRSIRSRILVPLFLLTAIAALAVATGSAWLGSRRAEMETQQRYEGIRKTLQTSSFPLSAPVLRWLADLTDTELVTYDEQGRMLAATLAIARPETKQLRALVFDTADTRPDAAPFEYATQQTKYTVFVSPRRASTSVGGSQETVAVFFNNAQLRKARWQAASLPLVTGLSTVLLLGTMMLFLTNRLVKRIQAIQQAAQLVAGGKFDTRIGDRRKDELGQLGDSFDTMAEQLKQLWATVQQQQSTQLLHQIAGGMAHQLRNSLTGARIAIELHLRHTTSDKKEELEVAIQQIEQVEQYVQRLLTVGSSDQQTNQPQELSACFQDIQSKMGLMAQHHQVEVNWDWAATLESKIIADGPTFTAAITNLILNAIQVAPQVNITAQPIQDEKFQVTIRDRGPGIPAEMESQLFDLFATSKPEGLGLGLPLVQRAADHLGGEVSWRRDGEWTEFTFTCPFADKR</sequence>
<keyword evidence="10" id="KW-0812">Transmembrane</keyword>
<evidence type="ECO:0000256" key="3">
    <source>
        <dbReference type="ARBA" id="ARBA00012438"/>
    </source>
</evidence>
<evidence type="ECO:0000256" key="10">
    <source>
        <dbReference type="SAM" id="Phobius"/>
    </source>
</evidence>
<dbReference type="GO" id="GO:0000155">
    <property type="term" value="F:phosphorelay sensor kinase activity"/>
    <property type="evidence" value="ECO:0007669"/>
    <property type="project" value="InterPro"/>
</dbReference>
<feature type="domain" description="HAMP" evidence="12">
    <location>
        <begin position="230"/>
        <end position="282"/>
    </location>
</feature>
<dbReference type="InterPro" id="IPR005467">
    <property type="entry name" value="His_kinase_dom"/>
</dbReference>
<comment type="catalytic activity">
    <reaction evidence="1">
        <text>ATP + protein L-histidine = ADP + protein N-phospho-L-histidine.</text>
        <dbReference type="EC" id="2.7.13.3"/>
    </reaction>
</comment>
<dbReference type="KEGG" id="rml:FF011L_55080"/>
<dbReference type="AlphaFoldDB" id="A0A517MP78"/>
<accession>A0A517MP78</accession>
<name>A0A517MP78_9BACT</name>
<feature type="transmembrane region" description="Helical" evidence="10">
    <location>
        <begin position="55"/>
        <end position="77"/>
    </location>
</feature>
<keyword evidence="5" id="KW-0597">Phosphoprotein</keyword>
<keyword evidence="8 13" id="KW-0418">Kinase</keyword>
<dbReference type="InterPro" id="IPR050980">
    <property type="entry name" value="2C_sensor_his_kinase"/>
</dbReference>
<dbReference type="PANTHER" id="PTHR44936:SF10">
    <property type="entry name" value="SENSOR PROTEIN RSTB"/>
    <property type="match status" value="1"/>
</dbReference>
<dbReference type="Pfam" id="PF00672">
    <property type="entry name" value="HAMP"/>
    <property type="match status" value="1"/>
</dbReference>
<dbReference type="InterPro" id="IPR003660">
    <property type="entry name" value="HAMP_dom"/>
</dbReference>
<evidence type="ECO:0000313" key="13">
    <source>
        <dbReference type="EMBL" id="QDS96696.1"/>
    </source>
</evidence>
<dbReference type="SUPFAM" id="SSF158472">
    <property type="entry name" value="HAMP domain-like"/>
    <property type="match status" value="1"/>
</dbReference>
<dbReference type="SUPFAM" id="SSF47384">
    <property type="entry name" value="Homodimeric domain of signal transducing histidine kinase"/>
    <property type="match status" value="1"/>
</dbReference>
<evidence type="ECO:0000259" key="11">
    <source>
        <dbReference type="PROSITE" id="PS50109"/>
    </source>
</evidence>
<dbReference type="InterPro" id="IPR003661">
    <property type="entry name" value="HisK_dim/P_dom"/>
</dbReference>
<dbReference type="CDD" id="cd00082">
    <property type="entry name" value="HisKA"/>
    <property type="match status" value="1"/>
</dbReference>
<dbReference type="InterPro" id="IPR036890">
    <property type="entry name" value="HATPase_C_sf"/>
</dbReference>
<reference evidence="13 14" key="1">
    <citation type="submission" date="2019-02" db="EMBL/GenBank/DDBJ databases">
        <title>Deep-cultivation of Planctomycetes and their phenomic and genomic characterization uncovers novel biology.</title>
        <authorList>
            <person name="Wiegand S."/>
            <person name="Jogler M."/>
            <person name="Boedeker C."/>
            <person name="Pinto D."/>
            <person name="Vollmers J."/>
            <person name="Rivas-Marin E."/>
            <person name="Kohn T."/>
            <person name="Peeters S.H."/>
            <person name="Heuer A."/>
            <person name="Rast P."/>
            <person name="Oberbeckmann S."/>
            <person name="Bunk B."/>
            <person name="Jeske O."/>
            <person name="Meyerdierks A."/>
            <person name="Storesund J.E."/>
            <person name="Kallscheuer N."/>
            <person name="Luecker S."/>
            <person name="Lage O.M."/>
            <person name="Pohl T."/>
            <person name="Merkel B.J."/>
            <person name="Hornburger P."/>
            <person name="Mueller R.-W."/>
            <person name="Bruemmer F."/>
            <person name="Labrenz M."/>
            <person name="Spormann A.M."/>
            <person name="Op den Camp H."/>
            <person name="Overmann J."/>
            <person name="Amann R."/>
            <person name="Jetten M.S.M."/>
            <person name="Mascher T."/>
            <person name="Medema M.H."/>
            <person name="Devos D.P."/>
            <person name="Kaster A.-K."/>
            <person name="Ovreas L."/>
            <person name="Rohde M."/>
            <person name="Galperin M.Y."/>
            <person name="Jogler C."/>
        </authorList>
    </citation>
    <scope>NUCLEOTIDE SEQUENCE [LARGE SCALE GENOMIC DNA]</scope>
    <source>
        <strain evidence="13 14">FF011L</strain>
    </source>
</reference>
<dbReference type="PANTHER" id="PTHR44936">
    <property type="entry name" value="SENSOR PROTEIN CREC"/>
    <property type="match status" value="1"/>
</dbReference>
<dbReference type="Pfam" id="PF00512">
    <property type="entry name" value="HisKA"/>
    <property type="match status" value="1"/>
</dbReference>
<dbReference type="EC" id="2.7.13.3" evidence="3"/>
<evidence type="ECO:0000313" key="14">
    <source>
        <dbReference type="Proteomes" id="UP000320672"/>
    </source>
</evidence>
<dbReference type="SMART" id="SM00387">
    <property type="entry name" value="HATPase_c"/>
    <property type="match status" value="1"/>
</dbReference>
<keyword evidence="6 13" id="KW-0808">Transferase</keyword>
<dbReference type="InterPro" id="IPR003594">
    <property type="entry name" value="HATPase_dom"/>
</dbReference>
<dbReference type="PROSITE" id="PS50109">
    <property type="entry name" value="HIS_KIN"/>
    <property type="match status" value="1"/>
</dbReference>
<keyword evidence="9" id="KW-0067">ATP-binding</keyword>
<dbReference type="CDD" id="cd06225">
    <property type="entry name" value="HAMP"/>
    <property type="match status" value="1"/>
</dbReference>
<dbReference type="CDD" id="cd00075">
    <property type="entry name" value="HATPase"/>
    <property type="match status" value="1"/>
</dbReference>
<evidence type="ECO:0000256" key="4">
    <source>
        <dbReference type="ARBA" id="ARBA00022475"/>
    </source>
</evidence>
<evidence type="ECO:0000259" key="12">
    <source>
        <dbReference type="PROSITE" id="PS50885"/>
    </source>
</evidence>
<dbReference type="GO" id="GO:0005886">
    <property type="term" value="C:plasma membrane"/>
    <property type="evidence" value="ECO:0007669"/>
    <property type="project" value="UniProtKB-SubCell"/>
</dbReference>
<dbReference type="Gene3D" id="1.10.287.130">
    <property type="match status" value="1"/>
</dbReference>
<dbReference type="Pfam" id="PF02518">
    <property type="entry name" value="HATPase_c"/>
    <property type="match status" value="1"/>
</dbReference>
<keyword evidence="14" id="KW-1185">Reference proteome</keyword>
<protein>
    <recommendedName>
        <fullName evidence="3">histidine kinase</fullName>
        <ecNumber evidence="3">2.7.13.3</ecNumber>
    </recommendedName>
</protein>
<evidence type="ECO:0000256" key="6">
    <source>
        <dbReference type="ARBA" id="ARBA00022679"/>
    </source>
</evidence>
<keyword evidence="10" id="KW-0472">Membrane</keyword>